<dbReference type="EMBL" id="JAEHOC010000027">
    <property type="protein sequence ID" value="KAG2430495.1"/>
    <property type="molecule type" value="Genomic_DNA"/>
</dbReference>
<sequence>MTVVYPCLWSTTGQSPICGQTAQVFHITVVSAILVLTAWLVGPLTSLTSEEGPLRPLLLGITVTAVACGAILDLIITIVVGSAAYRMWEAFAAVDAAGLPGDLYRTEVHGLTVTVAVVSSLSIPLNPSLLMLFTRAIERYVDRRWPGRIPHDDLSSGGKTAQQVLEQQQQQQRQLQAQSAPIGAARMSTEGAAGRRSGSGYAGTGTGTGPTNRSSRSVTREQVYRM</sequence>
<keyword evidence="2" id="KW-0472">Membrane</keyword>
<feature type="compositionally biased region" description="Low complexity" evidence="1">
    <location>
        <begin position="188"/>
        <end position="199"/>
    </location>
</feature>
<organism evidence="3 4">
    <name type="scientific">Chlamydomonas incerta</name>
    <dbReference type="NCBI Taxonomy" id="51695"/>
    <lineage>
        <taxon>Eukaryota</taxon>
        <taxon>Viridiplantae</taxon>
        <taxon>Chlorophyta</taxon>
        <taxon>core chlorophytes</taxon>
        <taxon>Chlorophyceae</taxon>
        <taxon>CS clade</taxon>
        <taxon>Chlamydomonadales</taxon>
        <taxon>Chlamydomonadaceae</taxon>
        <taxon>Chlamydomonas</taxon>
    </lineage>
</organism>
<gene>
    <name evidence="3" type="ORF">HXX76_010018</name>
</gene>
<feature type="transmembrane region" description="Helical" evidence="2">
    <location>
        <begin position="24"/>
        <end position="45"/>
    </location>
</feature>
<keyword evidence="2" id="KW-1133">Transmembrane helix</keyword>
<keyword evidence="4" id="KW-1185">Reference proteome</keyword>
<evidence type="ECO:0000313" key="3">
    <source>
        <dbReference type="EMBL" id="KAG2430495.1"/>
    </source>
</evidence>
<dbReference type="AlphaFoldDB" id="A0A835VWI9"/>
<evidence type="ECO:0000313" key="4">
    <source>
        <dbReference type="Proteomes" id="UP000650467"/>
    </source>
</evidence>
<accession>A0A835VWI9</accession>
<feature type="compositionally biased region" description="Low complexity" evidence="1">
    <location>
        <begin position="161"/>
        <end position="178"/>
    </location>
</feature>
<reference evidence="3" key="1">
    <citation type="journal article" date="2020" name="bioRxiv">
        <title>Comparative genomics of Chlamydomonas.</title>
        <authorList>
            <person name="Craig R.J."/>
            <person name="Hasan A.R."/>
            <person name="Ness R.W."/>
            <person name="Keightley P.D."/>
        </authorList>
    </citation>
    <scope>NUCLEOTIDE SEQUENCE</scope>
    <source>
        <strain evidence="3">SAG 7.73</strain>
    </source>
</reference>
<name>A0A835VWI9_CHLIN</name>
<feature type="region of interest" description="Disordered" evidence="1">
    <location>
        <begin position="148"/>
        <end position="226"/>
    </location>
</feature>
<dbReference type="Proteomes" id="UP000650467">
    <property type="component" value="Unassembled WGS sequence"/>
</dbReference>
<feature type="transmembrane region" description="Helical" evidence="2">
    <location>
        <begin position="108"/>
        <end position="134"/>
    </location>
</feature>
<proteinExistence type="predicted"/>
<dbReference type="OrthoDB" id="543957at2759"/>
<protein>
    <submittedName>
        <fullName evidence="3">Uncharacterized protein</fullName>
    </submittedName>
</protein>
<evidence type="ECO:0000256" key="2">
    <source>
        <dbReference type="SAM" id="Phobius"/>
    </source>
</evidence>
<comment type="caution">
    <text evidence="3">The sequence shown here is derived from an EMBL/GenBank/DDBJ whole genome shotgun (WGS) entry which is preliminary data.</text>
</comment>
<keyword evidence="2" id="KW-0812">Transmembrane</keyword>
<evidence type="ECO:0000256" key="1">
    <source>
        <dbReference type="SAM" id="MobiDB-lite"/>
    </source>
</evidence>
<feature type="transmembrane region" description="Helical" evidence="2">
    <location>
        <begin position="57"/>
        <end position="88"/>
    </location>
</feature>